<evidence type="ECO:0000259" key="8">
    <source>
        <dbReference type="PROSITE" id="PS51913"/>
    </source>
</evidence>
<protein>
    <recommendedName>
        <fullName evidence="6">RNAP delta factor</fullName>
    </recommendedName>
</protein>
<dbReference type="GO" id="GO:0006355">
    <property type="term" value="P:regulation of DNA-templated transcription"/>
    <property type="evidence" value="ECO:0007669"/>
    <property type="project" value="InterPro"/>
</dbReference>
<dbReference type="InterPro" id="IPR038087">
    <property type="entry name" value="RNAP_delta_N_dom_sf"/>
</dbReference>
<comment type="similarity">
    <text evidence="1">Belongs to the RpoE family.</text>
</comment>
<evidence type="ECO:0000256" key="1">
    <source>
        <dbReference type="ARBA" id="ARBA00009828"/>
    </source>
</evidence>
<name>A0A1U9KB30_9BACL</name>
<reference evidence="9 10" key="1">
    <citation type="journal article" date="2015" name="Int. J. Syst. Evol. Microbiol.">
        <title>Novibacillus thermophilus gen. nov., sp. nov., a Gram-staining-negative and moderately thermophilic member of the family Thermoactinomycetaceae.</title>
        <authorList>
            <person name="Yang G."/>
            <person name="Chen J."/>
            <person name="Zhou S."/>
        </authorList>
    </citation>
    <scope>NUCLEOTIDE SEQUENCE [LARGE SCALE GENOMIC DNA]</scope>
    <source>
        <strain evidence="9 10">SG-1</strain>
    </source>
</reference>
<dbReference type="PROSITE" id="PS51913">
    <property type="entry name" value="HTH_HARE"/>
    <property type="match status" value="1"/>
</dbReference>
<evidence type="ECO:0000313" key="9">
    <source>
        <dbReference type="EMBL" id="AQS57216.1"/>
    </source>
</evidence>
<sequence>MAKKAALELTPEEAKEVPMVDLVYELLKQSEEPLHYRDLTEKVAEIKGLTEEGMRSYMAQLYTDINIDGRFVCVGRSLWGLKERYTLDQASDAAVAASVKDDYDDDDYLDEEESEYDERDTRDEEDDLLVSEDEDFGDDIGVDD</sequence>
<feature type="compositionally biased region" description="Acidic residues" evidence="7">
    <location>
        <begin position="102"/>
        <end position="144"/>
    </location>
</feature>
<evidence type="ECO:0000256" key="2">
    <source>
        <dbReference type="ARBA" id="ARBA00022478"/>
    </source>
</evidence>
<evidence type="ECO:0000256" key="4">
    <source>
        <dbReference type="ARBA" id="ARBA00022695"/>
    </source>
</evidence>
<dbReference type="Pfam" id="PF05066">
    <property type="entry name" value="HARE-HTH"/>
    <property type="match status" value="1"/>
</dbReference>
<keyword evidence="3" id="KW-0808">Transferase</keyword>
<dbReference type="GO" id="GO:0006351">
    <property type="term" value="P:DNA-templated transcription"/>
    <property type="evidence" value="ECO:0007669"/>
    <property type="project" value="InterPro"/>
</dbReference>
<dbReference type="Proteomes" id="UP000188603">
    <property type="component" value="Chromosome"/>
</dbReference>
<keyword evidence="2 9" id="KW-0240">DNA-directed RNA polymerase</keyword>
<accession>A0A1U9KB30</accession>
<gene>
    <name evidence="9" type="ORF">B0W44_17165</name>
</gene>
<dbReference type="RefSeq" id="WP_077721083.1">
    <property type="nucleotide sequence ID" value="NZ_CP019699.1"/>
</dbReference>
<organism evidence="9 10">
    <name type="scientific">Novibacillus thermophilus</name>
    <dbReference type="NCBI Taxonomy" id="1471761"/>
    <lineage>
        <taxon>Bacteria</taxon>
        <taxon>Bacillati</taxon>
        <taxon>Bacillota</taxon>
        <taxon>Bacilli</taxon>
        <taxon>Bacillales</taxon>
        <taxon>Thermoactinomycetaceae</taxon>
        <taxon>Novibacillus</taxon>
    </lineage>
</organism>
<keyword evidence="10" id="KW-1185">Reference proteome</keyword>
<evidence type="ECO:0000256" key="6">
    <source>
        <dbReference type="ARBA" id="ARBA00031937"/>
    </source>
</evidence>
<dbReference type="GO" id="GO:0016779">
    <property type="term" value="F:nucleotidyltransferase activity"/>
    <property type="evidence" value="ECO:0007669"/>
    <property type="project" value="UniProtKB-KW"/>
</dbReference>
<dbReference type="STRING" id="1471761.B0W44_17165"/>
<dbReference type="GO" id="GO:0000428">
    <property type="term" value="C:DNA-directed RNA polymerase complex"/>
    <property type="evidence" value="ECO:0007669"/>
    <property type="project" value="UniProtKB-KW"/>
</dbReference>
<dbReference type="Gene3D" id="1.10.10.1250">
    <property type="entry name" value="RNA polymerase, subunit delta, N-terminal domain"/>
    <property type="match status" value="1"/>
</dbReference>
<dbReference type="InterPro" id="IPR007759">
    <property type="entry name" value="Asxl_HARE-HTH"/>
</dbReference>
<proteinExistence type="inferred from homology"/>
<evidence type="ECO:0000256" key="5">
    <source>
        <dbReference type="ARBA" id="ARBA00023163"/>
    </source>
</evidence>
<dbReference type="InterPro" id="IPR029757">
    <property type="entry name" value="RpoE"/>
</dbReference>
<feature type="region of interest" description="Disordered" evidence="7">
    <location>
        <begin position="100"/>
        <end position="144"/>
    </location>
</feature>
<keyword evidence="4" id="KW-0548">Nucleotidyltransferase</keyword>
<dbReference type="NCBIfam" id="TIGR04567">
    <property type="entry name" value="RNAP_delt_lowGC"/>
    <property type="match status" value="1"/>
</dbReference>
<dbReference type="EMBL" id="CP019699">
    <property type="protein sequence ID" value="AQS57216.1"/>
    <property type="molecule type" value="Genomic_DNA"/>
</dbReference>
<feature type="domain" description="HTH HARE-type" evidence="8">
    <location>
        <begin position="17"/>
        <end position="84"/>
    </location>
</feature>
<dbReference type="OrthoDB" id="401223at2"/>
<keyword evidence="5" id="KW-0804">Transcription</keyword>
<dbReference type="KEGG" id="ntr:B0W44_17165"/>
<evidence type="ECO:0000313" key="10">
    <source>
        <dbReference type="Proteomes" id="UP000188603"/>
    </source>
</evidence>
<evidence type="ECO:0000256" key="3">
    <source>
        <dbReference type="ARBA" id="ARBA00022679"/>
    </source>
</evidence>
<evidence type="ECO:0000256" key="7">
    <source>
        <dbReference type="SAM" id="MobiDB-lite"/>
    </source>
</evidence>
<dbReference type="AlphaFoldDB" id="A0A1U9KB30"/>